<dbReference type="InterPro" id="IPR041373">
    <property type="entry name" value="RT_RNaseH"/>
</dbReference>
<sequence length="236" mass="27140">MIRRTQSNCSSPVVMEWKDEQWAAFEQVKALIVTAQVLARPDFSAPLIFKRDASDTGLGGVLLQHIDGEDRVLCFASRVLSATERRLSVTERECLSGIWSVEKFRPYIEGYHFIVVTDHHSLVWLQNLKHLNRKLARWSLRLQSYDFDIVHSKEKDNVVHDALSRMYETDEDETAAIASLSVDESIKDPWYSKKAKQAVEDPTAHPLRKITGGRLYHYRPDLTVDDLLGQDDDAWK</sequence>
<evidence type="ECO:0000256" key="4">
    <source>
        <dbReference type="ARBA" id="ARBA00022759"/>
    </source>
</evidence>
<reference evidence="8 9" key="1">
    <citation type="journal article" date="2017" name="Curr. Biol.">
        <title>The Evolution of Venom by Co-option of Single-Copy Genes.</title>
        <authorList>
            <person name="Martinson E.O."/>
            <person name="Mrinalini"/>
            <person name="Kelkar Y.D."/>
            <person name="Chang C.H."/>
            <person name="Werren J.H."/>
        </authorList>
    </citation>
    <scope>NUCLEOTIDE SEQUENCE [LARGE SCALE GENOMIC DNA]</scope>
    <source>
        <strain evidence="8 9">Alberta</strain>
        <tissue evidence="8">Whole body</tissue>
    </source>
</reference>
<organism evidence="8 9">
    <name type="scientific">Trichomalopsis sarcophagae</name>
    <dbReference type="NCBI Taxonomy" id="543379"/>
    <lineage>
        <taxon>Eukaryota</taxon>
        <taxon>Metazoa</taxon>
        <taxon>Ecdysozoa</taxon>
        <taxon>Arthropoda</taxon>
        <taxon>Hexapoda</taxon>
        <taxon>Insecta</taxon>
        <taxon>Pterygota</taxon>
        <taxon>Neoptera</taxon>
        <taxon>Endopterygota</taxon>
        <taxon>Hymenoptera</taxon>
        <taxon>Apocrita</taxon>
        <taxon>Proctotrupomorpha</taxon>
        <taxon>Chalcidoidea</taxon>
        <taxon>Pteromalidae</taxon>
        <taxon>Pteromalinae</taxon>
        <taxon>Trichomalopsis</taxon>
    </lineage>
</organism>
<dbReference type="GO" id="GO:0003964">
    <property type="term" value="F:RNA-directed DNA polymerase activity"/>
    <property type="evidence" value="ECO:0007669"/>
    <property type="project" value="UniProtKB-KW"/>
</dbReference>
<dbReference type="CDD" id="cd09274">
    <property type="entry name" value="RNase_HI_RT_Ty3"/>
    <property type="match status" value="1"/>
</dbReference>
<accession>A0A232EDT8</accession>
<keyword evidence="4" id="KW-0255">Endonuclease</keyword>
<keyword evidence="9" id="KW-1185">Reference proteome</keyword>
<evidence type="ECO:0000256" key="1">
    <source>
        <dbReference type="ARBA" id="ARBA00022679"/>
    </source>
</evidence>
<gene>
    <name evidence="8" type="ORF">TSAR_001646</name>
</gene>
<dbReference type="GO" id="GO:0004519">
    <property type="term" value="F:endonuclease activity"/>
    <property type="evidence" value="ECO:0007669"/>
    <property type="project" value="UniProtKB-KW"/>
</dbReference>
<dbReference type="AlphaFoldDB" id="A0A232EDT8"/>
<keyword evidence="3" id="KW-0540">Nuclease</keyword>
<dbReference type="STRING" id="543379.A0A232EDT8"/>
<dbReference type="EMBL" id="NNAY01006005">
    <property type="protein sequence ID" value="OXU16488.1"/>
    <property type="molecule type" value="Genomic_DNA"/>
</dbReference>
<evidence type="ECO:0000256" key="2">
    <source>
        <dbReference type="ARBA" id="ARBA00022695"/>
    </source>
</evidence>
<keyword evidence="6" id="KW-0695">RNA-directed DNA polymerase</keyword>
<dbReference type="GO" id="GO:0016787">
    <property type="term" value="F:hydrolase activity"/>
    <property type="evidence" value="ECO:0007669"/>
    <property type="project" value="UniProtKB-KW"/>
</dbReference>
<evidence type="ECO:0000256" key="6">
    <source>
        <dbReference type="ARBA" id="ARBA00022918"/>
    </source>
</evidence>
<comment type="caution">
    <text evidence="8">The sequence shown here is derived from an EMBL/GenBank/DDBJ whole genome shotgun (WGS) entry which is preliminary data.</text>
</comment>
<dbReference type="SUPFAM" id="SSF56672">
    <property type="entry name" value="DNA/RNA polymerases"/>
    <property type="match status" value="1"/>
</dbReference>
<dbReference type="Proteomes" id="UP000215335">
    <property type="component" value="Unassembled WGS sequence"/>
</dbReference>
<keyword evidence="2" id="KW-0548">Nucleotidyltransferase</keyword>
<name>A0A232EDT8_9HYME</name>
<feature type="domain" description="Reverse transcriptase RNase H-like" evidence="7">
    <location>
        <begin position="42"/>
        <end position="145"/>
    </location>
</feature>
<evidence type="ECO:0000256" key="5">
    <source>
        <dbReference type="ARBA" id="ARBA00022801"/>
    </source>
</evidence>
<dbReference type="FunFam" id="3.10.20.370:FF:000001">
    <property type="entry name" value="Retrovirus-related Pol polyprotein from transposon 17.6-like protein"/>
    <property type="match status" value="1"/>
</dbReference>
<keyword evidence="1" id="KW-0808">Transferase</keyword>
<evidence type="ECO:0000313" key="8">
    <source>
        <dbReference type="EMBL" id="OXU16488.1"/>
    </source>
</evidence>
<dbReference type="InterPro" id="IPR043502">
    <property type="entry name" value="DNA/RNA_pol_sf"/>
</dbReference>
<evidence type="ECO:0000259" key="7">
    <source>
        <dbReference type="Pfam" id="PF17917"/>
    </source>
</evidence>
<dbReference type="Gene3D" id="3.10.20.370">
    <property type="match status" value="1"/>
</dbReference>
<protein>
    <recommendedName>
        <fullName evidence="7">Reverse transcriptase RNase H-like domain-containing protein</fullName>
    </recommendedName>
</protein>
<evidence type="ECO:0000256" key="3">
    <source>
        <dbReference type="ARBA" id="ARBA00022722"/>
    </source>
</evidence>
<evidence type="ECO:0000313" key="9">
    <source>
        <dbReference type="Proteomes" id="UP000215335"/>
    </source>
</evidence>
<dbReference type="Pfam" id="PF17917">
    <property type="entry name" value="RT_RNaseH"/>
    <property type="match status" value="1"/>
</dbReference>
<proteinExistence type="predicted"/>
<keyword evidence="5" id="KW-0378">Hydrolase</keyword>
<dbReference type="PANTHER" id="PTHR34072">
    <property type="entry name" value="ENZYMATIC POLYPROTEIN-RELATED"/>
    <property type="match status" value="1"/>
</dbReference>